<feature type="transmembrane region" description="Helical" evidence="8">
    <location>
        <begin position="399"/>
        <end position="417"/>
    </location>
</feature>
<dbReference type="InterPro" id="IPR029020">
    <property type="entry name" value="Ammonium/urea_transptr"/>
</dbReference>
<dbReference type="GO" id="GO:0008519">
    <property type="term" value="F:ammonium channel activity"/>
    <property type="evidence" value="ECO:0007669"/>
    <property type="project" value="InterPro"/>
</dbReference>
<feature type="transmembrane region" description="Helical" evidence="8">
    <location>
        <begin position="423"/>
        <end position="440"/>
    </location>
</feature>
<evidence type="ECO:0000256" key="10">
    <source>
        <dbReference type="SAM" id="SignalP"/>
    </source>
</evidence>
<dbReference type="Pfam" id="PF00909">
    <property type="entry name" value="Ammonium_transp"/>
    <property type="match status" value="1"/>
</dbReference>
<dbReference type="GO" id="GO:0005886">
    <property type="term" value="C:plasma membrane"/>
    <property type="evidence" value="ECO:0007669"/>
    <property type="project" value="UniProtKB-SubCell"/>
</dbReference>
<reference evidence="12 13" key="1">
    <citation type="submission" date="2016-10" db="EMBL/GenBank/DDBJ databases">
        <authorList>
            <person name="de Groot N.N."/>
        </authorList>
    </citation>
    <scope>NUCLEOTIDE SEQUENCE [LARGE SCALE GENOMIC DNA]</scope>
    <source>
        <strain evidence="12 13">DSM 25927</strain>
    </source>
</reference>
<evidence type="ECO:0000256" key="1">
    <source>
        <dbReference type="ARBA" id="ARBA00004141"/>
    </source>
</evidence>
<keyword evidence="10" id="KW-0732">Signal</keyword>
<dbReference type="AlphaFoldDB" id="A0A1H9GSG7"/>
<evidence type="ECO:0000256" key="2">
    <source>
        <dbReference type="ARBA" id="ARBA00005887"/>
    </source>
</evidence>
<dbReference type="PROSITE" id="PS01219">
    <property type="entry name" value="AMMONIUM_TRANSP"/>
    <property type="match status" value="1"/>
</dbReference>
<dbReference type="EMBL" id="FOFS01000007">
    <property type="protein sequence ID" value="SEQ53056.1"/>
    <property type="molecule type" value="Genomic_DNA"/>
</dbReference>
<feature type="transmembrane region" description="Helical" evidence="8">
    <location>
        <begin position="247"/>
        <end position="270"/>
    </location>
</feature>
<feature type="transmembrane region" description="Helical" evidence="8">
    <location>
        <begin position="159"/>
        <end position="179"/>
    </location>
</feature>
<gene>
    <name evidence="12" type="ORF">SAMN04488038_107184</name>
</gene>
<evidence type="ECO:0000256" key="6">
    <source>
        <dbReference type="ARBA" id="ARBA00023136"/>
    </source>
</evidence>
<dbReference type="Gene3D" id="1.10.3430.10">
    <property type="entry name" value="Ammonium transporter AmtB like domains"/>
    <property type="match status" value="1"/>
</dbReference>
<evidence type="ECO:0000256" key="9">
    <source>
        <dbReference type="SAM" id="MobiDB-lite"/>
    </source>
</evidence>
<feature type="transmembrane region" description="Helical" evidence="8">
    <location>
        <begin position="368"/>
        <end position="387"/>
    </location>
</feature>
<keyword evidence="4 8" id="KW-0812">Transmembrane</keyword>
<feature type="domain" description="Ammonium transporter AmtB-like" evidence="11">
    <location>
        <begin position="126"/>
        <end position="552"/>
    </location>
</feature>
<accession>A0A1H9GSG7</accession>
<name>A0A1H9GSG7_9GAMM</name>
<dbReference type="NCBIfam" id="TIGR00836">
    <property type="entry name" value="amt"/>
    <property type="match status" value="1"/>
</dbReference>
<evidence type="ECO:0000313" key="12">
    <source>
        <dbReference type="EMBL" id="SEQ53056.1"/>
    </source>
</evidence>
<feature type="transmembrane region" description="Helical" evidence="8">
    <location>
        <begin position="302"/>
        <end position="322"/>
    </location>
</feature>
<feature type="region of interest" description="Disordered" evidence="9">
    <location>
        <begin position="25"/>
        <end position="81"/>
    </location>
</feature>
<dbReference type="PANTHER" id="PTHR43029:SF10">
    <property type="entry name" value="AMMONIUM TRANSPORTER MEP2"/>
    <property type="match status" value="1"/>
</dbReference>
<keyword evidence="3 8" id="KW-0813">Transport</keyword>
<dbReference type="InterPro" id="IPR018047">
    <property type="entry name" value="Ammonium_transpt_CS"/>
</dbReference>
<feature type="compositionally biased region" description="Basic and acidic residues" evidence="9">
    <location>
        <begin position="48"/>
        <end position="58"/>
    </location>
</feature>
<feature type="transmembrane region" description="Helical" evidence="8">
    <location>
        <begin position="452"/>
        <end position="474"/>
    </location>
</feature>
<dbReference type="InterPro" id="IPR024041">
    <property type="entry name" value="NH4_transpt_AmtB-like_dom"/>
</dbReference>
<keyword evidence="6 8" id="KW-0472">Membrane</keyword>
<dbReference type="STRING" id="489703.SAMN04488038_107184"/>
<dbReference type="InterPro" id="IPR001905">
    <property type="entry name" value="Ammonium_transpt"/>
</dbReference>
<keyword evidence="13" id="KW-1185">Reference proteome</keyword>
<proteinExistence type="inferred from homology"/>
<feature type="compositionally biased region" description="Low complexity" evidence="9">
    <location>
        <begin position="28"/>
        <end position="47"/>
    </location>
</feature>
<comment type="similarity">
    <text evidence="2 8">Belongs to the ammonia transporter channel (TC 1.A.11.2) family.</text>
</comment>
<dbReference type="Proteomes" id="UP000199233">
    <property type="component" value="Unassembled WGS sequence"/>
</dbReference>
<feature type="transmembrane region" description="Helical" evidence="8">
    <location>
        <begin position="124"/>
        <end position="147"/>
    </location>
</feature>
<evidence type="ECO:0000256" key="4">
    <source>
        <dbReference type="ARBA" id="ARBA00022692"/>
    </source>
</evidence>
<evidence type="ECO:0000256" key="8">
    <source>
        <dbReference type="RuleBase" id="RU362002"/>
    </source>
</evidence>
<dbReference type="PANTHER" id="PTHR43029">
    <property type="entry name" value="AMMONIUM TRANSPORTER MEP2"/>
    <property type="match status" value="1"/>
</dbReference>
<feature type="signal peptide" evidence="10">
    <location>
        <begin position="1"/>
        <end position="23"/>
    </location>
</feature>
<comment type="subcellular location">
    <subcellularLocation>
        <location evidence="8">Cell membrane</location>
        <topology evidence="8">Multi-pass membrane protein</topology>
    </subcellularLocation>
    <subcellularLocation>
        <location evidence="1">Membrane</location>
        <topology evidence="1">Multi-pass membrane protein</topology>
    </subcellularLocation>
</comment>
<organism evidence="12 13">
    <name type="scientific">Solimonas aquatica</name>
    <dbReference type="NCBI Taxonomy" id="489703"/>
    <lineage>
        <taxon>Bacteria</taxon>
        <taxon>Pseudomonadati</taxon>
        <taxon>Pseudomonadota</taxon>
        <taxon>Gammaproteobacteria</taxon>
        <taxon>Nevskiales</taxon>
        <taxon>Nevskiaceae</taxon>
        <taxon>Solimonas</taxon>
    </lineage>
</organism>
<evidence type="ECO:0000259" key="11">
    <source>
        <dbReference type="Pfam" id="PF00909"/>
    </source>
</evidence>
<keyword evidence="5 8" id="KW-1133">Transmembrane helix</keyword>
<keyword evidence="7 8" id="KW-0924">Ammonia transport</keyword>
<protein>
    <recommendedName>
        <fullName evidence="8">Ammonium transporter</fullName>
    </recommendedName>
</protein>
<dbReference type="SUPFAM" id="SSF111352">
    <property type="entry name" value="Ammonium transporter"/>
    <property type="match status" value="1"/>
</dbReference>
<evidence type="ECO:0000256" key="7">
    <source>
        <dbReference type="ARBA" id="ARBA00023177"/>
    </source>
</evidence>
<feature type="transmembrane region" description="Helical" evidence="8">
    <location>
        <begin position="218"/>
        <end position="240"/>
    </location>
</feature>
<evidence type="ECO:0000256" key="3">
    <source>
        <dbReference type="ARBA" id="ARBA00022448"/>
    </source>
</evidence>
<feature type="transmembrane region" description="Helical" evidence="8">
    <location>
        <begin position="334"/>
        <end position="356"/>
    </location>
</feature>
<feature type="chain" id="PRO_5011749453" description="Ammonium transporter" evidence="10">
    <location>
        <begin position="24"/>
        <end position="553"/>
    </location>
</feature>
<feature type="compositionally biased region" description="Low complexity" evidence="9">
    <location>
        <begin position="59"/>
        <end position="81"/>
    </location>
</feature>
<evidence type="ECO:0000256" key="5">
    <source>
        <dbReference type="ARBA" id="ARBA00022989"/>
    </source>
</evidence>
<feature type="transmembrane region" description="Helical" evidence="8">
    <location>
        <begin position="504"/>
        <end position="525"/>
    </location>
</feature>
<evidence type="ECO:0000313" key="13">
    <source>
        <dbReference type="Proteomes" id="UP000199233"/>
    </source>
</evidence>
<sequence>MMRKLLSAAMLAAICGLAPGAWAEDEAPAPAAEAPAAEAPAAAPAPAAKKEKKEKKAEAAPAEAAAPPAAEPAPAAAEAAPAEAAAAPAAEAAPAEAAAAAEAPAAATVPHCGDKGFDCNKGDVSWMLVSTAFVLFMTVPGLALFYAGMTRGKNALSTVMQSFAIFCVIAVLWVVYGYSVAFTAGSPFYGTLDKFFMHGVDPSTVAATFSKGQYLPEMVYVMFQLTFAAITVALITGGFAERMKFSAVMIFSVLWFTFSYLPIAHMVWYWDGPDAYPKGDADAAATAASHAGFLFQKGAIDFAGGTVVHINAGIAALVAAIIVGPRKGLGKFHFAPHSLMMTAIGTGMLWMGWFGFNAGSNLEATGTAGLAFFNTLFGTAVAGVAWAGTEWLLKGKPSLLGVCSGIVAGLVAITPAAGFVGPLGAFWICAIAGVVCLLAATKLKSLLGYDDALDAFGVHCVGGIIGALGTGYFVNPALGGTGVFDYTAEAVGAYDLATQMTAQLWAVGTSLLWSASVAAVILLALKFTIGIRASDEAQEEGLDLADHGEKAYN</sequence>